<proteinExistence type="predicted"/>
<organism evidence="2 3">
    <name type="scientific">Mya arenaria</name>
    <name type="common">Soft-shell clam</name>
    <dbReference type="NCBI Taxonomy" id="6604"/>
    <lineage>
        <taxon>Eukaryota</taxon>
        <taxon>Metazoa</taxon>
        <taxon>Spiralia</taxon>
        <taxon>Lophotrochozoa</taxon>
        <taxon>Mollusca</taxon>
        <taxon>Bivalvia</taxon>
        <taxon>Autobranchia</taxon>
        <taxon>Heteroconchia</taxon>
        <taxon>Euheterodonta</taxon>
        <taxon>Imparidentia</taxon>
        <taxon>Neoheterodontei</taxon>
        <taxon>Myida</taxon>
        <taxon>Myoidea</taxon>
        <taxon>Myidae</taxon>
        <taxon>Mya</taxon>
    </lineage>
</organism>
<name>A0ABY7EP87_MYAAR</name>
<evidence type="ECO:0000313" key="3">
    <source>
        <dbReference type="Proteomes" id="UP001164746"/>
    </source>
</evidence>
<protein>
    <submittedName>
        <fullName evidence="2">Uncharacterized protein</fullName>
    </submittedName>
</protein>
<feature type="compositionally biased region" description="Polar residues" evidence="1">
    <location>
        <begin position="86"/>
        <end position="97"/>
    </location>
</feature>
<sequence length="292" mass="32950">MAWAIEHESQLDEFFNNSFPGRLFLMSRMFDKEISEVKRQMKEAEYKHTIKQFCLKENSVTLKHLTEDLSGVCDVQEEVDGRDEGTTYSMGSSTQKPQKVEDDGSSEEITYPFWGLTENPKKEEEDESSEDSSFTVGSPPENLGEEENHGSSEEITCPLRSLTEHPKRECCEEDDGSSDKLGYPLCSSTETPKKSRQQILCERSEFMRKRATAYNFKPLTSSLDATGLDVTTGRDIPARPWGPDCLWMNNRQYGRDKGDRRYAGNGGGRRHGDSDPTEGFGDGDYTINGLVS</sequence>
<dbReference type="EMBL" id="CP111018">
    <property type="protein sequence ID" value="WAR11050.1"/>
    <property type="molecule type" value="Genomic_DNA"/>
</dbReference>
<dbReference type="Proteomes" id="UP001164746">
    <property type="component" value="Chromosome 7"/>
</dbReference>
<feature type="region of interest" description="Disordered" evidence="1">
    <location>
        <begin position="256"/>
        <end position="292"/>
    </location>
</feature>
<feature type="region of interest" description="Disordered" evidence="1">
    <location>
        <begin position="167"/>
        <end position="192"/>
    </location>
</feature>
<accession>A0ABY7EP87</accession>
<feature type="region of interest" description="Disordered" evidence="1">
    <location>
        <begin position="76"/>
        <end position="154"/>
    </location>
</feature>
<evidence type="ECO:0000313" key="2">
    <source>
        <dbReference type="EMBL" id="WAR11050.1"/>
    </source>
</evidence>
<reference evidence="2" key="1">
    <citation type="submission" date="2022-11" db="EMBL/GenBank/DDBJ databases">
        <title>Centuries of genome instability and evolution in soft-shell clam transmissible cancer (bioRxiv).</title>
        <authorList>
            <person name="Hart S.F.M."/>
            <person name="Yonemitsu M.A."/>
            <person name="Giersch R.M."/>
            <person name="Beal B.F."/>
            <person name="Arriagada G."/>
            <person name="Davis B.W."/>
            <person name="Ostrander E.A."/>
            <person name="Goff S.P."/>
            <person name="Metzger M.J."/>
        </authorList>
    </citation>
    <scope>NUCLEOTIDE SEQUENCE</scope>
    <source>
        <strain evidence="2">MELC-2E11</strain>
        <tissue evidence="2">Siphon/mantle</tissue>
    </source>
</reference>
<keyword evidence="3" id="KW-1185">Reference proteome</keyword>
<gene>
    <name evidence="2" type="ORF">MAR_036126</name>
</gene>
<evidence type="ECO:0000256" key="1">
    <source>
        <dbReference type="SAM" id="MobiDB-lite"/>
    </source>
</evidence>